<evidence type="ECO:0000313" key="2">
    <source>
        <dbReference type="Proteomes" id="UP000711407"/>
    </source>
</evidence>
<protein>
    <submittedName>
        <fullName evidence="1">N-acetylmuramidase family protein</fullName>
    </submittedName>
</protein>
<reference evidence="1" key="2">
    <citation type="submission" date="2021-09" db="EMBL/GenBank/DDBJ databases">
        <authorList>
            <person name="Gilroy R."/>
        </authorList>
    </citation>
    <scope>NUCLEOTIDE SEQUENCE</scope>
    <source>
        <strain evidence="1">4100</strain>
    </source>
</reference>
<organism evidence="1 2">
    <name type="scientific">Candidatus Amulumruptor caecigallinarius</name>
    <dbReference type="NCBI Taxonomy" id="2109911"/>
    <lineage>
        <taxon>Bacteria</taxon>
        <taxon>Pseudomonadati</taxon>
        <taxon>Bacteroidota</taxon>
        <taxon>Bacteroidia</taxon>
        <taxon>Bacteroidales</taxon>
        <taxon>Muribaculaceae</taxon>
        <taxon>Candidatus Amulumruptor</taxon>
    </lineage>
</organism>
<dbReference type="EMBL" id="DYXT01000027">
    <property type="protein sequence ID" value="HJE39060.1"/>
    <property type="molecule type" value="Genomic_DNA"/>
</dbReference>
<gene>
    <name evidence="1" type="ORF">K8V47_04810</name>
</gene>
<dbReference type="Proteomes" id="UP000711407">
    <property type="component" value="Unassembled WGS sequence"/>
</dbReference>
<dbReference type="Pfam" id="PF11860">
    <property type="entry name" value="Muramidase"/>
    <property type="match status" value="1"/>
</dbReference>
<comment type="caution">
    <text evidence="1">The sequence shown here is derived from an EMBL/GenBank/DDBJ whole genome shotgun (WGS) entry which is preliminary data.</text>
</comment>
<dbReference type="AlphaFoldDB" id="A0A4Q0UBK8"/>
<reference evidence="1" key="1">
    <citation type="journal article" date="2021" name="PeerJ">
        <title>Extensive microbial diversity within the chicken gut microbiome revealed by metagenomics and culture.</title>
        <authorList>
            <person name="Gilroy R."/>
            <person name="Ravi A."/>
            <person name="Getino M."/>
            <person name="Pursley I."/>
            <person name="Horton D.L."/>
            <person name="Alikhan N.F."/>
            <person name="Baker D."/>
            <person name="Gharbi K."/>
            <person name="Hall N."/>
            <person name="Watson M."/>
            <person name="Adriaenssens E.M."/>
            <person name="Foster-Nyarko E."/>
            <person name="Jarju S."/>
            <person name="Secka A."/>
            <person name="Antonio M."/>
            <person name="Oren A."/>
            <person name="Chaudhuri R.R."/>
            <person name="La Ragione R."/>
            <person name="Hildebrand F."/>
            <person name="Pallen M.J."/>
        </authorList>
    </citation>
    <scope>NUCLEOTIDE SEQUENCE</scope>
    <source>
        <strain evidence="1">4100</strain>
    </source>
</reference>
<proteinExistence type="predicted"/>
<dbReference type="InterPro" id="IPR024408">
    <property type="entry name" value="Muramidase"/>
</dbReference>
<evidence type="ECO:0000313" key="1">
    <source>
        <dbReference type="EMBL" id="HJE39060.1"/>
    </source>
</evidence>
<sequence length="258" mass="28960">MKKLLLISLLLSLIATDGNARRRVRHRPPEPAQAAPCAQDSARIDETLAEGDSVAGAAGEILRLTEEDYKEVAEMLGVEPAAIKAVVEIEAGPSHQGFCEPGVPLINFDFSMFTQFARRNGVNLSKYRKSHPLVFSAPSARKYGSRQKAQHARLRAARSIDERTAIEGTFWGMFQIGGFNWRKCGAKDIDDFVERMSRSERDQLELFARFLKSTKLDKQLKAKNWAAFARGYNGPSYARRGYHTRMARAYAKYSKSVK</sequence>
<accession>A0A4Q0UBK8</accession>
<name>A0A4Q0UBK8_9BACT</name>